<dbReference type="Gene3D" id="3.40.50.10490">
    <property type="entry name" value="Glucose-6-phosphate isomerase like protein, domain 1"/>
    <property type="match status" value="1"/>
</dbReference>
<reference evidence="7" key="1">
    <citation type="journal article" date="2019" name="Int. J. Syst. Evol. Microbiol.">
        <title>The Global Catalogue of Microorganisms (GCM) 10K type strain sequencing project: providing services to taxonomists for standard genome sequencing and annotation.</title>
        <authorList>
            <consortium name="The Broad Institute Genomics Platform"/>
            <consortium name="The Broad Institute Genome Sequencing Center for Infectious Disease"/>
            <person name="Wu L."/>
            <person name="Ma J."/>
        </authorList>
    </citation>
    <scope>NUCLEOTIDE SEQUENCE [LARGE SCALE GENOMIC DNA]</scope>
    <source>
        <strain evidence="7">CGMCC 1.12151</strain>
    </source>
</reference>
<comment type="caution">
    <text evidence="6">The sequence shown here is derived from an EMBL/GenBank/DDBJ whole genome shotgun (WGS) entry which is preliminary data.</text>
</comment>
<organism evidence="6 7">
    <name type="scientific">Planococcus dechangensis</name>
    <dbReference type="NCBI Taxonomy" id="1176255"/>
    <lineage>
        <taxon>Bacteria</taxon>
        <taxon>Bacillati</taxon>
        <taxon>Bacillota</taxon>
        <taxon>Bacilli</taxon>
        <taxon>Bacillales</taxon>
        <taxon>Caryophanaceae</taxon>
        <taxon>Planococcus</taxon>
    </lineage>
</organism>
<dbReference type="PROSITE" id="PS51464">
    <property type="entry name" value="SIS"/>
    <property type="match status" value="1"/>
</dbReference>
<dbReference type="PROSITE" id="PS51071">
    <property type="entry name" value="HTH_RPIR"/>
    <property type="match status" value="1"/>
</dbReference>
<evidence type="ECO:0000259" key="4">
    <source>
        <dbReference type="PROSITE" id="PS51071"/>
    </source>
</evidence>
<keyword evidence="1" id="KW-0805">Transcription regulation</keyword>
<proteinExistence type="predicted"/>
<dbReference type="InterPro" id="IPR046348">
    <property type="entry name" value="SIS_dom_sf"/>
</dbReference>
<dbReference type="Pfam" id="PF01418">
    <property type="entry name" value="HTH_6"/>
    <property type="match status" value="1"/>
</dbReference>
<dbReference type="InterPro" id="IPR001347">
    <property type="entry name" value="SIS_dom"/>
</dbReference>
<dbReference type="InterPro" id="IPR047640">
    <property type="entry name" value="RpiR-like"/>
</dbReference>
<dbReference type="EMBL" id="JBHSGL010000005">
    <property type="protein sequence ID" value="MFC4713550.1"/>
    <property type="molecule type" value="Genomic_DNA"/>
</dbReference>
<evidence type="ECO:0000256" key="2">
    <source>
        <dbReference type="ARBA" id="ARBA00023125"/>
    </source>
</evidence>
<dbReference type="PANTHER" id="PTHR30514">
    <property type="entry name" value="GLUCOKINASE"/>
    <property type="match status" value="1"/>
</dbReference>
<dbReference type="InterPro" id="IPR035472">
    <property type="entry name" value="RpiR-like_SIS"/>
</dbReference>
<evidence type="ECO:0000256" key="1">
    <source>
        <dbReference type="ARBA" id="ARBA00023015"/>
    </source>
</evidence>
<dbReference type="PANTHER" id="PTHR30514:SF18">
    <property type="entry name" value="RPIR-FAMILY TRANSCRIPTIONAL REGULATOR"/>
    <property type="match status" value="1"/>
</dbReference>
<dbReference type="Proteomes" id="UP001595932">
    <property type="component" value="Unassembled WGS sequence"/>
</dbReference>
<dbReference type="InterPro" id="IPR009057">
    <property type="entry name" value="Homeodomain-like_sf"/>
</dbReference>
<dbReference type="Pfam" id="PF01380">
    <property type="entry name" value="SIS"/>
    <property type="match status" value="1"/>
</dbReference>
<accession>A0ABV9MEJ1</accession>
<dbReference type="InterPro" id="IPR036388">
    <property type="entry name" value="WH-like_DNA-bd_sf"/>
</dbReference>
<evidence type="ECO:0000256" key="3">
    <source>
        <dbReference type="ARBA" id="ARBA00023163"/>
    </source>
</evidence>
<dbReference type="InterPro" id="IPR000281">
    <property type="entry name" value="HTH_RpiR"/>
</dbReference>
<keyword evidence="2" id="KW-0238">DNA-binding</keyword>
<sequence length="287" mass="32412">MTDPLIVIKEQFSKLTNAQRAIADYILKNSSEVAFLTINQLAQRVDTSTTTIMRLTSNLGYKGYSEFQKGLQQLLRDQTAPQNRLKLNLENMNKDDLWEKTITHHLYHVQKMTEQMSKGQLDEVVKKITSSNQIYCTSVRSGLPVGQYLSHGLNRTLGNCRLLIADASDWVDEVVTMQPEDLLIATSFPRYAERIIDFIKAAKERGVKIVAITDSYSSPVIEYADITLICDSDSLAFHNSPISAMVVADYLINATALSQSEKAKKRLNQINDVLTNMSYHHKQLGHK</sequence>
<dbReference type="CDD" id="cd05013">
    <property type="entry name" value="SIS_RpiR"/>
    <property type="match status" value="1"/>
</dbReference>
<dbReference type="SUPFAM" id="SSF53697">
    <property type="entry name" value="SIS domain"/>
    <property type="match status" value="1"/>
</dbReference>
<dbReference type="SUPFAM" id="SSF46689">
    <property type="entry name" value="Homeodomain-like"/>
    <property type="match status" value="1"/>
</dbReference>
<evidence type="ECO:0000313" key="7">
    <source>
        <dbReference type="Proteomes" id="UP001595932"/>
    </source>
</evidence>
<keyword evidence="7" id="KW-1185">Reference proteome</keyword>
<feature type="domain" description="SIS" evidence="5">
    <location>
        <begin position="124"/>
        <end position="262"/>
    </location>
</feature>
<evidence type="ECO:0000313" key="6">
    <source>
        <dbReference type="EMBL" id="MFC4713550.1"/>
    </source>
</evidence>
<dbReference type="Gene3D" id="1.10.10.10">
    <property type="entry name" value="Winged helix-like DNA-binding domain superfamily/Winged helix DNA-binding domain"/>
    <property type="match status" value="1"/>
</dbReference>
<protein>
    <submittedName>
        <fullName evidence="6">MurR/RpiR family transcriptional regulator</fullName>
    </submittedName>
</protein>
<feature type="domain" description="HTH rpiR-type" evidence="4">
    <location>
        <begin position="2"/>
        <end position="78"/>
    </location>
</feature>
<evidence type="ECO:0000259" key="5">
    <source>
        <dbReference type="PROSITE" id="PS51464"/>
    </source>
</evidence>
<keyword evidence="3" id="KW-0804">Transcription</keyword>
<name>A0ABV9MEJ1_9BACL</name>
<dbReference type="RefSeq" id="WP_377279256.1">
    <property type="nucleotide sequence ID" value="NZ_JBHSGL010000005.1"/>
</dbReference>
<gene>
    <name evidence="6" type="ORF">ACFO5U_11780</name>
</gene>